<evidence type="ECO:0000256" key="1">
    <source>
        <dbReference type="ARBA" id="ARBA00022729"/>
    </source>
</evidence>
<evidence type="ECO:0000259" key="6">
    <source>
        <dbReference type="Pfam" id="PF09864"/>
    </source>
</evidence>
<dbReference type="Gene3D" id="2.40.128.200">
    <property type="match status" value="1"/>
</dbReference>
<keyword evidence="8" id="KW-1185">Reference proteome</keyword>
<dbReference type="EMBL" id="CP002580">
    <property type="protein sequence ID" value="AJK47323.1"/>
    <property type="molecule type" value="Genomic_DNA"/>
</dbReference>
<dbReference type="RefSeq" id="WP_042625661.1">
    <property type="nucleotide sequence ID" value="NZ_CP002580.1"/>
</dbReference>
<feature type="chain" id="PRO_5002110245" description="C-type lysozyme inhibitor domain-containing protein" evidence="5">
    <location>
        <begin position="24"/>
        <end position="128"/>
    </location>
</feature>
<sequence>MKKRIVWALCLLAGLAGTRAALAAQLTVEEIDADARTVATYRCANQPKPVRVAYWLARNGQSFALVPVNGQPMLFVDAVSASGARYQAGRYTWWTKGPDGNLTDEIAGSSAPPLLADCEEIKPKRKPR</sequence>
<evidence type="ECO:0000313" key="8">
    <source>
        <dbReference type="Proteomes" id="UP000031838"/>
    </source>
</evidence>
<protein>
    <recommendedName>
        <fullName evidence="6">C-type lysozyme inhibitor domain-containing protein</fullName>
    </recommendedName>
</protein>
<dbReference type="Pfam" id="PF09864">
    <property type="entry name" value="MliC"/>
    <property type="match status" value="1"/>
</dbReference>
<keyword evidence="1 5" id="KW-0732">Signal</keyword>
<dbReference type="InterPro" id="IPR018660">
    <property type="entry name" value="MliC"/>
</dbReference>
<name>A0A0B6RVB3_BURPL</name>
<evidence type="ECO:0000313" key="7">
    <source>
        <dbReference type="EMBL" id="AJK47323.1"/>
    </source>
</evidence>
<evidence type="ECO:0000256" key="4">
    <source>
        <dbReference type="ARBA" id="ARBA00023288"/>
    </source>
</evidence>
<feature type="signal peptide" evidence="5">
    <location>
        <begin position="1"/>
        <end position="23"/>
    </location>
</feature>
<keyword evidence="3" id="KW-0564">Palmitate</keyword>
<accession>A0A0B6RVB3</accession>
<dbReference type="HOGENOM" id="CLU_151151_0_0_4"/>
<evidence type="ECO:0000256" key="3">
    <source>
        <dbReference type="ARBA" id="ARBA00023139"/>
    </source>
</evidence>
<dbReference type="SUPFAM" id="SSF141488">
    <property type="entry name" value="YdhA-like"/>
    <property type="match status" value="1"/>
</dbReference>
<evidence type="ECO:0000256" key="2">
    <source>
        <dbReference type="ARBA" id="ARBA00023136"/>
    </source>
</evidence>
<reference evidence="7 8" key="2">
    <citation type="journal article" date="2016" name="Appl. Microbiol. Biotechnol.">
        <title>Mutations improving production and secretion of extracellular lipase by Burkholderia glumae PG1.</title>
        <authorList>
            <person name="Knapp A."/>
            <person name="Voget S."/>
            <person name="Gao R."/>
            <person name="Zaburannyi N."/>
            <person name="Krysciak D."/>
            <person name="Breuer M."/>
            <person name="Hauer B."/>
            <person name="Streit W.R."/>
            <person name="Muller R."/>
            <person name="Daniel R."/>
            <person name="Jaeger K.E."/>
        </authorList>
    </citation>
    <scope>NUCLEOTIDE SEQUENCE [LARGE SCALE GENOMIC DNA]</scope>
    <source>
        <strain evidence="7 8">PG1</strain>
    </source>
</reference>
<evidence type="ECO:0000256" key="5">
    <source>
        <dbReference type="SAM" id="SignalP"/>
    </source>
</evidence>
<feature type="domain" description="C-type lysozyme inhibitor" evidence="6">
    <location>
        <begin position="41"/>
        <end position="105"/>
    </location>
</feature>
<dbReference type="KEGG" id="bgp:BGL_1c28450"/>
<organism evidence="7 8">
    <name type="scientific">Burkholderia plantarii</name>
    <dbReference type="NCBI Taxonomy" id="41899"/>
    <lineage>
        <taxon>Bacteria</taxon>
        <taxon>Pseudomonadati</taxon>
        <taxon>Pseudomonadota</taxon>
        <taxon>Betaproteobacteria</taxon>
        <taxon>Burkholderiales</taxon>
        <taxon>Burkholderiaceae</taxon>
        <taxon>Burkholderia</taxon>
    </lineage>
</organism>
<dbReference type="AlphaFoldDB" id="A0A0B6RVB3"/>
<gene>
    <name evidence="7" type="ORF">BGL_1c28450</name>
</gene>
<reference evidence="8" key="1">
    <citation type="submission" date="2011-03" db="EMBL/GenBank/DDBJ databases">
        <authorList>
            <person name="Voget S."/>
            <person name="Streit W.R."/>
            <person name="Jaeger K.E."/>
            <person name="Daniel R."/>
        </authorList>
    </citation>
    <scope>NUCLEOTIDE SEQUENCE [LARGE SCALE GENOMIC DNA]</scope>
    <source>
        <strain evidence="8">PG1</strain>
    </source>
</reference>
<keyword evidence="2" id="KW-0472">Membrane</keyword>
<dbReference type="Proteomes" id="UP000031838">
    <property type="component" value="Chromosome 1"/>
</dbReference>
<dbReference type="InterPro" id="IPR036328">
    <property type="entry name" value="MliC_sf"/>
</dbReference>
<proteinExistence type="predicted"/>
<keyword evidence="4" id="KW-0449">Lipoprotein</keyword>